<evidence type="ECO:0000256" key="7">
    <source>
        <dbReference type="ARBA" id="ARBA00023251"/>
    </source>
</evidence>
<evidence type="ECO:0000256" key="1">
    <source>
        <dbReference type="ARBA" id="ARBA00004651"/>
    </source>
</evidence>
<dbReference type="PROSITE" id="PS50850">
    <property type="entry name" value="MFS"/>
    <property type="match status" value="1"/>
</dbReference>
<keyword evidence="5 9" id="KW-1133">Transmembrane helix</keyword>
<comment type="caution">
    <text evidence="11">The sequence shown here is derived from an EMBL/GenBank/DDBJ whole genome shotgun (WGS) entry which is preliminary data.</text>
</comment>
<evidence type="ECO:0000313" key="12">
    <source>
        <dbReference type="Proteomes" id="UP001249760"/>
    </source>
</evidence>
<accession>A0ABU3JRA5</accession>
<dbReference type="PRINTS" id="PR01036">
    <property type="entry name" value="TCRTETB"/>
</dbReference>
<keyword evidence="7" id="KW-0046">Antibiotic resistance</keyword>
<feature type="transmembrane region" description="Helical" evidence="9">
    <location>
        <begin position="165"/>
        <end position="185"/>
    </location>
</feature>
<dbReference type="InterPro" id="IPR011701">
    <property type="entry name" value="MFS"/>
</dbReference>
<keyword evidence="3" id="KW-1003">Cell membrane</keyword>
<evidence type="ECO:0000259" key="10">
    <source>
        <dbReference type="PROSITE" id="PS50850"/>
    </source>
</evidence>
<feature type="transmembrane region" description="Helical" evidence="9">
    <location>
        <begin position="104"/>
        <end position="127"/>
    </location>
</feature>
<comment type="subcellular location">
    <subcellularLocation>
        <location evidence="1">Cell membrane</location>
        <topology evidence="1">Multi-pass membrane protein</topology>
    </subcellularLocation>
</comment>
<dbReference type="InterPro" id="IPR020846">
    <property type="entry name" value="MFS_dom"/>
</dbReference>
<dbReference type="SUPFAM" id="SSF103473">
    <property type="entry name" value="MFS general substrate transporter"/>
    <property type="match status" value="1"/>
</dbReference>
<evidence type="ECO:0000256" key="2">
    <source>
        <dbReference type="ARBA" id="ARBA00022448"/>
    </source>
</evidence>
<keyword evidence="2" id="KW-0813">Transport</keyword>
<feature type="transmembrane region" description="Helical" evidence="9">
    <location>
        <begin position="191"/>
        <end position="212"/>
    </location>
</feature>
<evidence type="ECO:0000256" key="9">
    <source>
        <dbReference type="SAM" id="Phobius"/>
    </source>
</evidence>
<dbReference type="CDD" id="cd17321">
    <property type="entry name" value="MFS_MMR_MDR_like"/>
    <property type="match status" value="1"/>
</dbReference>
<feature type="transmembrane region" description="Helical" evidence="9">
    <location>
        <begin position="357"/>
        <end position="376"/>
    </location>
</feature>
<feature type="transmembrane region" description="Helical" evidence="9">
    <location>
        <begin position="329"/>
        <end position="350"/>
    </location>
</feature>
<keyword evidence="4 9" id="KW-0812">Transmembrane</keyword>
<feature type="transmembrane region" description="Helical" evidence="9">
    <location>
        <begin position="72"/>
        <end position="92"/>
    </location>
</feature>
<feature type="transmembrane region" description="Helical" evidence="9">
    <location>
        <begin position="465"/>
        <end position="487"/>
    </location>
</feature>
<feature type="transmembrane region" description="Helical" evidence="9">
    <location>
        <begin position="250"/>
        <end position="272"/>
    </location>
</feature>
<feature type="transmembrane region" description="Helical" evidence="9">
    <location>
        <begin position="224"/>
        <end position="244"/>
    </location>
</feature>
<evidence type="ECO:0000256" key="5">
    <source>
        <dbReference type="ARBA" id="ARBA00022989"/>
    </source>
</evidence>
<feature type="transmembrane region" description="Helical" evidence="9">
    <location>
        <begin position="422"/>
        <end position="445"/>
    </location>
</feature>
<dbReference type="InterPro" id="IPR036259">
    <property type="entry name" value="MFS_trans_sf"/>
</dbReference>
<gene>
    <name evidence="11" type="ORF">QNO04_13455</name>
</gene>
<dbReference type="EMBL" id="JASKMA010000008">
    <property type="protein sequence ID" value="MDT6984466.1"/>
    <property type="molecule type" value="Genomic_DNA"/>
</dbReference>
<proteinExistence type="predicted"/>
<feature type="domain" description="Major facilitator superfamily (MFS) profile" evidence="10">
    <location>
        <begin position="38"/>
        <end position="491"/>
    </location>
</feature>
<evidence type="ECO:0000256" key="3">
    <source>
        <dbReference type="ARBA" id="ARBA00022475"/>
    </source>
</evidence>
<feature type="transmembrane region" description="Helical" evidence="9">
    <location>
        <begin position="133"/>
        <end position="153"/>
    </location>
</feature>
<evidence type="ECO:0000256" key="4">
    <source>
        <dbReference type="ARBA" id="ARBA00022692"/>
    </source>
</evidence>
<evidence type="ECO:0000313" key="11">
    <source>
        <dbReference type="EMBL" id="MDT6984466.1"/>
    </source>
</evidence>
<dbReference type="Gene3D" id="1.20.1250.20">
    <property type="entry name" value="MFS general substrate transporter like domains"/>
    <property type="match status" value="1"/>
</dbReference>
<dbReference type="PANTHER" id="PTHR42718">
    <property type="entry name" value="MAJOR FACILITATOR SUPERFAMILY MULTIDRUG TRANSPORTER MFSC"/>
    <property type="match status" value="1"/>
</dbReference>
<organism evidence="11 12">
    <name type="scientific">Streptomyces lusitanus</name>
    <dbReference type="NCBI Taxonomy" id="68232"/>
    <lineage>
        <taxon>Bacteria</taxon>
        <taxon>Bacillati</taxon>
        <taxon>Actinomycetota</taxon>
        <taxon>Actinomycetes</taxon>
        <taxon>Kitasatosporales</taxon>
        <taxon>Streptomycetaceae</taxon>
        <taxon>Streptomyces</taxon>
    </lineage>
</organism>
<keyword evidence="6 9" id="KW-0472">Membrane</keyword>
<feature type="region of interest" description="Disordered" evidence="8">
    <location>
        <begin position="1"/>
        <end position="21"/>
    </location>
</feature>
<dbReference type="Gene3D" id="1.20.1720.10">
    <property type="entry name" value="Multidrug resistance protein D"/>
    <property type="match status" value="1"/>
</dbReference>
<feature type="transmembrane region" description="Helical" evidence="9">
    <location>
        <begin position="293"/>
        <end position="317"/>
    </location>
</feature>
<protein>
    <submittedName>
        <fullName evidence="11">MFS transporter</fullName>
    </submittedName>
</protein>
<keyword evidence="12" id="KW-1185">Reference proteome</keyword>
<evidence type="ECO:0000256" key="8">
    <source>
        <dbReference type="SAM" id="MobiDB-lite"/>
    </source>
</evidence>
<dbReference type="PANTHER" id="PTHR42718:SF46">
    <property type="entry name" value="BLR6921 PROTEIN"/>
    <property type="match status" value="1"/>
</dbReference>
<sequence>MQQHDVAQAERTKPAATAADAAGDAAADEAGGRRRGAAFALLASVQFVLVLAMSVLNVVLPDIQREFGLDRAELALLGASYPMSFSGLLLLGGRLSDLYGTRRVFLLGTLVFGVSSALAGVSTGLWMLLAARFVQGAGAALAVPAAMALVRSVHPEPARYARAMAVWGGLAASGGTAGMLLSGVVASWNSWRWAFAVPVAVAVVTLAAAPRLVPEGAPPRGGRLDVLGAVLVTSGIALLGYGLVEAPERGWTSPVALGTLLGGGALLAGFVVTEARVEQPLLPPAFPASPRRAVALLAVFLGAAGITTIFFMLALYFQEVRGYSALRTSAAFLPFGLTLVVSGGSVGRLVQRFGPRVVLVTGLALAGLGLAALGRIGTGTPYVGAVLVGLVLFPAGTALVFGGSTVSVTTDVPQDRAGLAGAVVNTALEAGPAVGLAVLVTLAAGRTAGLESAGTGSASALTSGYGFAFTVAAVAFAAAAVCAFFLLRPRSPGNTA</sequence>
<dbReference type="RefSeq" id="WP_394310547.1">
    <property type="nucleotide sequence ID" value="NZ_JASKMA010000008.1"/>
</dbReference>
<feature type="transmembrane region" description="Helical" evidence="9">
    <location>
        <begin position="39"/>
        <end position="60"/>
    </location>
</feature>
<dbReference type="Proteomes" id="UP001249760">
    <property type="component" value="Unassembled WGS sequence"/>
</dbReference>
<evidence type="ECO:0000256" key="6">
    <source>
        <dbReference type="ARBA" id="ARBA00023136"/>
    </source>
</evidence>
<feature type="transmembrane region" description="Helical" evidence="9">
    <location>
        <begin position="382"/>
        <end position="401"/>
    </location>
</feature>
<reference evidence="11 12" key="1">
    <citation type="submission" date="2023-05" db="EMBL/GenBank/DDBJ databases">
        <title>Streptomyces fuscus sp. nov., a brown-black pigment producing actinomyces isolated from dry sand of Sea duck farm.</title>
        <authorList>
            <person name="Xie J."/>
            <person name="Shen N."/>
        </authorList>
    </citation>
    <scope>NUCLEOTIDE SEQUENCE [LARGE SCALE GENOMIC DNA]</scope>
    <source>
        <strain evidence="11 12">CGMCC 4.1745</strain>
    </source>
</reference>
<dbReference type="Pfam" id="PF07690">
    <property type="entry name" value="MFS_1"/>
    <property type="match status" value="1"/>
</dbReference>
<name>A0ABU3JRA5_9ACTN</name>